<dbReference type="PRINTS" id="PR00722">
    <property type="entry name" value="CHYMOTRYPSIN"/>
</dbReference>
<dbReference type="Pfam" id="PF00089">
    <property type="entry name" value="Trypsin"/>
    <property type="match status" value="1"/>
</dbReference>
<dbReference type="eggNOG" id="COG5640">
    <property type="taxonomic scope" value="Bacteria"/>
</dbReference>
<dbReference type="PANTHER" id="PTHR24276">
    <property type="entry name" value="POLYSERASE-RELATED"/>
    <property type="match status" value="1"/>
</dbReference>
<feature type="compositionally biased region" description="Acidic residues" evidence="3">
    <location>
        <begin position="405"/>
        <end position="423"/>
    </location>
</feature>
<dbReference type="InterPro" id="IPR043504">
    <property type="entry name" value="Peptidase_S1_PA_chymotrypsin"/>
</dbReference>
<keyword evidence="2" id="KW-1015">Disulfide bond</keyword>
<reference evidence="5 6" key="1">
    <citation type="submission" date="2007-06" db="EMBL/GenBank/DDBJ databases">
        <authorList>
            <person name="Shimkets L."/>
            <person name="Ferriera S."/>
            <person name="Johnson J."/>
            <person name="Kravitz S."/>
            <person name="Beeson K."/>
            <person name="Sutton G."/>
            <person name="Rogers Y.-H."/>
            <person name="Friedman R."/>
            <person name="Frazier M."/>
            <person name="Venter J.C."/>
        </authorList>
    </citation>
    <scope>NUCLEOTIDE SEQUENCE [LARGE SCALE GENOMIC DNA]</scope>
    <source>
        <strain evidence="5 6">SIR-1</strain>
    </source>
</reference>
<accession>A6FWR0</accession>
<protein>
    <recommendedName>
        <fullName evidence="4">Peptidase S1 domain-containing protein</fullName>
    </recommendedName>
</protein>
<dbReference type="InterPro" id="IPR024038">
    <property type="entry name" value="MYXO-CTERM"/>
</dbReference>
<dbReference type="AlphaFoldDB" id="A6FWR0"/>
<evidence type="ECO:0000256" key="2">
    <source>
        <dbReference type="ARBA" id="ARBA00023157"/>
    </source>
</evidence>
<dbReference type="GO" id="GO:0006508">
    <property type="term" value="P:proteolysis"/>
    <property type="evidence" value="ECO:0007669"/>
    <property type="project" value="InterPro"/>
</dbReference>
<dbReference type="Proteomes" id="UP000005801">
    <property type="component" value="Unassembled WGS sequence"/>
</dbReference>
<dbReference type="RefSeq" id="WP_006968909.1">
    <property type="nucleotide sequence ID" value="NZ_ABCS01000001.1"/>
</dbReference>
<dbReference type="GO" id="GO:0004252">
    <property type="term" value="F:serine-type endopeptidase activity"/>
    <property type="evidence" value="ECO:0007669"/>
    <property type="project" value="InterPro"/>
</dbReference>
<evidence type="ECO:0000259" key="4">
    <source>
        <dbReference type="PROSITE" id="PS50240"/>
    </source>
</evidence>
<dbReference type="Gene3D" id="2.40.10.10">
    <property type="entry name" value="Trypsin-like serine proteases"/>
    <property type="match status" value="1"/>
</dbReference>
<gene>
    <name evidence="5" type="ORF">PPSIR1_04688</name>
</gene>
<evidence type="ECO:0000256" key="3">
    <source>
        <dbReference type="SAM" id="MobiDB-lite"/>
    </source>
</evidence>
<dbReference type="EMBL" id="ABCS01000001">
    <property type="protein sequence ID" value="EDM81734.1"/>
    <property type="molecule type" value="Genomic_DNA"/>
</dbReference>
<dbReference type="STRING" id="391625.PPSIR1_04688"/>
<name>A6FWR0_9BACT</name>
<sequence length="460" mass="46878">MACFLLVSSVAGTAHAEGPDEGLSSVGDIAGEGSETLISRGEPVASCAWPTAVAVVGGGLCTGTLIHPEIVLYAAHCGGGNKDIVFGESAFGGGGRTVNTAYCRTNPGYANVSNDQANDWAFCRLAEPVTDIPITPPVAGPCENSILQVGQEVAVVGFGDTLEGNAGTKNWGMSTLAAVNKPGNITVLGSGSDASVCSGDSGGPAFVRFPDGSWRVFGIASTVSGGCGGVGTHSIVEGALPWVESESGIDVTPCTAADGSWAPGEDCGSFNALDPNIGTGTWGDWCSGQPVSPKADVCGPAWDEFDEAYEPTVMITSPAWGDSFEPSEEIDILVDAAKHPDGAAIREIRLEINGNEVAATDAEPYGFEGAVFQDPKVYTLVAIAEDWNGNIVESAPVAIGIGDQDIPEEPEPEEELGSEDDAGIVDGEGGCACSTAPEQGGGWLGLLGLGLLGLGLRRRR</sequence>
<evidence type="ECO:0000313" key="6">
    <source>
        <dbReference type="Proteomes" id="UP000005801"/>
    </source>
</evidence>
<dbReference type="InterPro" id="IPR001254">
    <property type="entry name" value="Trypsin_dom"/>
</dbReference>
<feature type="region of interest" description="Disordered" evidence="3">
    <location>
        <begin position="402"/>
        <end position="430"/>
    </location>
</feature>
<keyword evidence="6" id="KW-1185">Reference proteome</keyword>
<dbReference type="InterPro" id="IPR050430">
    <property type="entry name" value="Peptidase_S1"/>
</dbReference>
<dbReference type="OrthoDB" id="9815928at2"/>
<evidence type="ECO:0000313" key="5">
    <source>
        <dbReference type="EMBL" id="EDM81734.1"/>
    </source>
</evidence>
<dbReference type="Gene3D" id="2.60.40.10">
    <property type="entry name" value="Immunoglobulins"/>
    <property type="match status" value="1"/>
</dbReference>
<dbReference type="InterPro" id="IPR001314">
    <property type="entry name" value="Peptidase_S1A"/>
</dbReference>
<feature type="domain" description="Peptidase S1" evidence="4">
    <location>
        <begin position="38"/>
        <end position="248"/>
    </location>
</feature>
<dbReference type="PROSITE" id="PS50240">
    <property type="entry name" value="TRYPSIN_DOM"/>
    <property type="match status" value="1"/>
</dbReference>
<dbReference type="InterPro" id="IPR009003">
    <property type="entry name" value="Peptidase_S1_PA"/>
</dbReference>
<dbReference type="NCBIfam" id="TIGR03901">
    <property type="entry name" value="MYXO-CTERM"/>
    <property type="match status" value="1"/>
</dbReference>
<comment type="caution">
    <text evidence="5">The sequence shown here is derived from an EMBL/GenBank/DDBJ whole genome shotgun (WGS) entry which is preliminary data.</text>
</comment>
<organism evidence="5 6">
    <name type="scientific">Plesiocystis pacifica SIR-1</name>
    <dbReference type="NCBI Taxonomy" id="391625"/>
    <lineage>
        <taxon>Bacteria</taxon>
        <taxon>Pseudomonadati</taxon>
        <taxon>Myxococcota</taxon>
        <taxon>Polyangia</taxon>
        <taxon>Nannocystales</taxon>
        <taxon>Nannocystaceae</taxon>
        <taxon>Plesiocystis</taxon>
    </lineage>
</organism>
<dbReference type="SUPFAM" id="SSF50494">
    <property type="entry name" value="Trypsin-like serine proteases"/>
    <property type="match status" value="1"/>
</dbReference>
<dbReference type="InterPro" id="IPR013783">
    <property type="entry name" value="Ig-like_fold"/>
</dbReference>
<proteinExistence type="inferred from homology"/>
<dbReference type="SMART" id="SM00020">
    <property type="entry name" value="Tryp_SPc"/>
    <property type="match status" value="1"/>
</dbReference>
<comment type="similarity">
    <text evidence="1">Belongs to the peptidase S1 family.</text>
</comment>
<evidence type="ECO:0000256" key="1">
    <source>
        <dbReference type="ARBA" id="ARBA00007664"/>
    </source>
</evidence>
<dbReference type="PANTHER" id="PTHR24276:SF98">
    <property type="entry name" value="FI18310P1-RELATED"/>
    <property type="match status" value="1"/>
</dbReference>